<keyword evidence="1" id="KW-0732">Signal</keyword>
<sequence>MKKINRSALLAGIFFLLCLPAHSTQTDSLAAMEQEIADILEMLTSGMDDQKSCSDGHNIVDPALNGAITDMIAEEEEHALSRRERWENSREKGGRVITAVEKQILLKKAFIDNSRQAYLLASDVEKHLHEIRRELLAILASDAREMSGDEYIAFKNSIRQLSKDGKAADYTAGSILRETRRYIRHVANRDLKKAMNSFETMVSLQEKQLNLLEAMEYHTYEIVLLLKSI</sequence>
<dbReference type="RefSeq" id="WP_265425274.1">
    <property type="nucleotide sequence ID" value="NZ_JAPFPW010000011.1"/>
</dbReference>
<feature type="chain" id="PRO_5046389262" evidence="1">
    <location>
        <begin position="24"/>
        <end position="229"/>
    </location>
</feature>
<evidence type="ECO:0000256" key="1">
    <source>
        <dbReference type="SAM" id="SignalP"/>
    </source>
</evidence>
<gene>
    <name evidence="2" type="ORF">OOT00_10185</name>
</gene>
<reference evidence="2 3" key="1">
    <citation type="submission" date="2022-11" db="EMBL/GenBank/DDBJ databases">
        <title>Desulfobotulus tamanensis H1 sp. nov. - anaerobic, alkaliphilic, sulphate reducing bacterium isolated from terrestrial mud volcano.</title>
        <authorList>
            <person name="Frolova A."/>
            <person name="Merkel A.Y."/>
            <person name="Slobodkin A.I."/>
        </authorList>
    </citation>
    <scope>NUCLEOTIDE SEQUENCE [LARGE SCALE GENOMIC DNA]</scope>
    <source>
        <strain evidence="2 3">H1</strain>
    </source>
</reference>
<dbReference type="Proteomes" id="UP001209681">
    <property type="component" value="Unassembled WGS sequence"/>
</dbReference>
<dbReference type="EMBL" id="JAPFPW010000011">
    <property type="protein sequence ID" value="MCW7754354.1"/>
    <property type="molecule type" value="Genomic_DNA"/>
</dbReference>
<feature type="signal peptide" evidence="1">
    <location>
        <begin position="1"/>
        <end position="23"/>
    </location>
</feature>
<evidence type="ECO:0000313" key="3">
    <source>
        <dbReference type="Proteomes" id="UP001209681"/>
    </source>
</evidence>
<keyword evidence="3" id="KW-1185">Reference proteome</keyword>
<accession>A0ABT3NA74</accession>
<protein>
    <submittedName>
        <fullName evidence="2">Uncharacterized protein</fullName>
    </submittedName>
</protein>
<organism evidence="2 3">
    <name type="scientific">Desulfobotulus pelophilus</name>
    <dbReference type="NCBI Taxonomy" id="2823377"/>
    <lineage>
        <taxon>Bacteria</taxon>
        <taxon>Pseudomonadati</taxon>
        <taxon>Thermodesulfobacteriota</taxon>
        <taxon>Desulfobacteria</taxon>
        <taxon>Desulfobacterales</taxon>
        <taxon>Desulfobacteraceae</taxon>
        <taxon>Desulfobotulus</taxon>
    </lineage>
</organism>
<evidence type="ECO:0000313" key="2">
    <source>
        <dbReference type="EMBL" id="MCW7754354.1"/>
    </source>
</evidence>
<comment type="caution">
    <text evidence="2">The sequence shown here is derived from an EMBL/GenBank/DDBJ whole genome shotgun (WGS) entry which is preliminary data.</text>
</comment>
<name>A0ABT3NA74_9BACT</name>
<proteinExistence type="predicted"/>